<keyword evidence="3" id="KW-1185">Reference proteome</keyword>
<proteinExistence type="predicted"/>
<feature type="transmembrane region" description="Helical" evidence="1">
    <location>
        <begin position="180"/>
        <end position="198"/>
    </location>
</feature>
<evidence type="ECO:0000313" key="2">
    <source>
        <dbReference type="EMBL" id="MBV4397867.1"/>
    </source>
</evidence>
<feature type="transmembrane region" description="Helical" evidence="1">
    <location>
        <begin position="137"/>
        <end position="160"/>
    </location>
</feature>
<comment type="caution">
    <text evidence="2">The sequence shown here is derived from an EMBL/GenBank/DDBJ whole genome shotgun (WGS) entry which is preliminary data.</text>
</comment>
<feature type="transmembrane region" description="Helical" evidence="1">
    <location>
        <begin position="30"/>
        <end position="47"/>
    </location>
</feature>
<accession>A0ABS6NQF0</accession>
<dbReference type="InterPro" id="IPR007820">
    <property type="entry name" value="AbrB_fam"/>
</dbReference>
<organism evidence="2 3">
    <name type="scientific">Advenella alkanexedens</name>
    <dbReference type="NCBI Taxonomy" id="1481665"/>
    <lineage>
        <taxon>Bacteria</taxon>
        <taxon>Pseudomonadati</taxon>
        <taxon>Pseudomonadota</taxon>
        <taxon>Betaproteobacteria</taxon>
        <taxon>Burkholderiales</taxon>
        <taxon>Alcaligenaceae</taxon>
    </lineage>
</organism>
<evidence type="ECO:0000256" key="1">
    <source>
        <dbReference type="SAM" id="Phobius"/>
    </source>
</evidence>
<dbReference type="PANTHER" id="PTHR38457:SF1">
    <property type="entry name" value="REGULATOR ABRB-RELATED"/>
    <property type="match status" value="1"/>
</dbReference>
<evidence type="ECO:0000313" key="3">
    <source>
        <dbReference type="Proteomes" id="UP000722165"/>
    </source>
</evidence>
<dbReference type="PANTHER" id="PTHR38457">
    <property type="entry name" value="REGULATOR ABRB-RELATED"/>
    <property type="match status" value="1"/>
</dbReference>
<sequence length="352" mass="37429">MISQSPVPLILAYPLAIVSGYVFYRVGVPLPWMVGSIFCIAGLSIFVGPVRVWSWGRRLGLGIVGTCLGLYFTPSALERLLDNMGWILLAVVISYLFAAAASLLLAKMAKLDRSTAFLSSIPGGAAEMSMLGQRFGAIPEVIAVSQLLRIVLLVSVLPSLLLVDGSVVVKSAHIVTGKEWFVLGLLLCSSILVTAWLARMGMMNAWLLVPLAIGMVVSVSGLYTSPPPGFLTAVAQVLIGVHMGAMFRRDSLLMVRRTLPNLLLNVFLITGMCALIGAAIALGTGTTVPTMILATAPGGIADMSLSAKTLGLDVPTVVGFHVVRVFVFLSITPYLFFFLQRLGVLKLVPSGR</sequence>
<feature type="transmembrane region" description="Helical" evidence="1">
    <location>
        <begin position="318"/>
        <end position="339"/>
    </location>
</feature>
<dbReference type="EMBL" id="JAHSPR010000009">
    <property type="protein sequence ID" value="MBV4397867.1"/>
    <property type="molecule type" value="Genomic_DNA"/>
</dbReference>
<keyword evidence="1" id="KW-0472">Membrane</keyword>
<dbReference type="Pfam" id="PF05145">
    <property type="entry name" value="AbrB"/>
    <property type="match status" value="1"/>
</dbReference>
<dbReference type="PIRSF" id="PIRSF038991">
    <property type="entry name" value="Protein_AbrB"/>
    <property type="match status" value="1"/>
</dbReference>
<name>A0ABS6NQF0_9BURK</name>
<feature type="transmembrane region" description="Helical" evidence="1">
    <location>
        <begin position="229"/>
        <end position="247"/>
    </location>
</feature>
<keyword evidence="1" id="KW-0812">Transmembrane</keyword>
<dbReference type="NCBIfam" id="TIGR03082">
    <property type="entry name" value="Gneg_AbrB_dup"/>
    <property type="match status" value="2"/>
</dbReference>
<feature type="transmembrane region" description="Helical" evidence="1">
    <location>
        <begin position="59"/>
        <end position="77"/>
    </location>
</feature>
<feature type="transmembrane region" description="Helical" evidence="1">
    <location>
        <begin position="83"/>
        <end position="106"/>
    </location>
</feature>
<dbReference type="RefSeq" id="WP_217735374.1">
    <property type="nucleotide sequence ID" value="NZ_JAHSPR010000009.1"/>
</dbReference>
<feature type="transmembrane region" description="Helical" evidence="1">
    <location>
        <begin position="259"/>
        <end position="282"/>
    </location>
</feature>
<feature type="transmembrane region" description="Helical" evidence="1">
    <location>
        <begin position="7"/>
        <end position="24"/>
    </location>
</feature>
<protein>
    <submittedName>
        <fullName evidence="2">AbrB family transcriptional regulator</fullName>
    </submittedName>
</protein>
<dbReference type="Proteomes" id="UP000722165">
    <property type="component" value="Unassembled WGS sequence"/>
</dbReference>
<dbReference type="InterPro" id="IPR017516">
    <property type="entry name" value="AbrB_dup"/>
</dbReference>
<reference evidence="2 3" key="1">
    <citation type="submission" date="2021-06" db="EMBL/GenBank/DDBJ databases">
        <authorList>
            <person name="Lu T."/>
            <person name="Wang Q."/>
            <person name="Han X."/>
        </authorList>
    </citation>
    <scope>NUCLEOTIDE SEQUENCE [LARGE SCALE GENOMIC DNA]</scope>
    <source>
        <strain evidence="2 3">LAM0050</strain>
    </source>
</reference>
<gene>
    <name evidence="2" type="ORF">KU392_11485</name>
</gene>
<keyword evidence="1" id="KW-1133">Transmembrane helix</keyword>
<feature type="transmembrane region" description="Helical" evidence="1">
    <location>
        <begin position="205"/>
        <end position="223"/>
    </location>
</feature>